<dbReference type="EMBL" id="FXBB01000006">
    <property type="protein sequence ID" value="SMG19732.1"/>
    <property type="molecule type" value="Genomic_DNA"/>
</dbReference>
<dbReference type="AlphaFoldDB" id="A0A1X7IWV5"/>
<evidence type="ECO:0000313" key="4">
    <source>
        <dbReference type="Proteomes" id="UP000193355"/>
    </source>
</evidence>
<dbReference type="NCBIfam" id="TIGR00230">
    <property type="entry name" value="sfsA"/>
    <property type="match status" value="1"/>
</dbReference>
<dbReference type="Gene3D" id="3.40.1350.60">
    <property type="match status" value="1"/>
</dbReference>
<dbReference type="CDD" id="cd22359">
    <property type="entry name" value="SfsA-like_bacterial"/>
    <property type="match status" value="1"/>
</dbReference>
<dbReference type="Gene3D" id="2.40.50.580">
    <property type="match status" value="1"/>
</dbReference>
<organism evidence="3 4">
    <name type="scientific">Dethiosulfovibrio salsuginis</name>
    <dbReference type="NCBI Taxonomy" id="561720"/>
    <lineage>
        <taxon>Bacteria</taxon>
        <taxon>Thermotogati</taxon>
        <taxon>Synergistota</taxon>
        <taxon>Synergistia</taxon>
        <taxon>Synergistales</taxon>
        <taxon>Dethiosulfovibrionaceae</taxon>
        <taxon>Dethiosulfovibrio</taxon>
    </lineage>
</organism>
<gene>
    <name evidence="3" type="ORF">SAMN06275492_10634</name>
</gene>
<proteinExistence type="predicted"/>
<name>A0A1X7IWV5_9BACT</name>
<sequence length="332" mass="36786">MLCHLPNPGRLWELLIPGAEVILTKNEKGKTDFTVIGVKSSEGPILLHTHRTNDLVEALLANDGIPSLKGYKVIKREITRGNSRFDFLLETPQGGPFLLEVKSCTLFGSQGAMFPDAPSSRATKHVSELGKISTEGTEGGILFVVHSPKSRWFCPEYHTDPDFARAILAEKNRLKISSLAVKWDEDLSVTASPREIPIRWETLEAEFRDKGGCLALFHLPHRDQIAIHREKEISLGKGFWVLATGASNSLQKIASRLKNRLPSPKIIPFRANHDLGPSLSGALTQIASQKIDVGPLLPQEAGAHLFRFDENPLESSSFVKIIIETRINRLNI</sequence>
<dbReference type="Pfam" id="PF17746">
    <property type="entry name" value="SfsA_N"/>
    <property type="match status" value="1"/>
</dbReference>
<reference evidence="4" key="1">
    <citation type="submission" date="2017-04" db="EMBL/GenBank/DDBJ databases">
        <authorList>
            <person name="Varghese N."/>
            <person name="Submissions S."/>
        </authorList>
    </citation>
    <scope>NUCLEOTIDE SEQUENCE [LARGE SCALE GENOMIC DNA]</scope>
    <source>
        <strain evidence="4">USBA 82</strain>
    </source>
</reference>
<feature type="domain" description="Sugar fermentation stimulation protein C-terminal" evidence="1">
    <location>
        <begin position="51"/>
        <end position="184"/>
    </location>
</feature>
<evidence type="ECO:0000313" key="3">
    <source>
        <dbReference type="EMBL" id="SMG19732.1"/>
    </source>
</evidence>
<dbReference type="InterPro" id="IPR041465">
    <property type="entry name" value="SfsA_N"/>
</dbReference>
<evidence type="ECO:0000259" key="1">
    <source>
        <dbReference type="Pfam" id="PF03749"/>
    </source>
</evidence>
<dbReference type="Proteomes" id="UP000193355">
    <property type="component" value="Unassembled WGS sequence"/>
</dbReference>
<accession>A0A1X7IWV5</accession>
<dbReference type="InterPro" id="IPR040452">
    <property type="entry name" value="SfsA_C"/>
</dbReference>
<dbReference type="Pfam" id="PF03749">
    <property type="entry name" value="SfsA"/>
    <property type="match status" value="1"/>
</dbReference>
<keyword evidence="4" id="KW-1185">Reference proteome</keyword>
<evidence type="ECO:0000259" key="2">
    <source>
        <dbReference type="Pfam" id="PF17746"/>
    </source>
</evidence>
<dbReference type="GO" id="GO:0003677">
    <property type="term" value="F:DNA binding"/>
    <property type="evidence" value="ECO:0007669"/>
    <property type="project" value="InterPro"/>
</dbReference>
<dbReference type="InterPro" id="IPR005224">
    <property type="entry name" value="SfsA"/>
</dbReference>
<feature type="domain" description="SfsA N-terminal OB" evidence="2">
    <location>
        <begin position="3"/>
        <end position="45"/>
    </location>
</feature>
<protein>
    <submittedName>
        <fullName evidence="3">Sugar fermentation stimulation protein A</fullName>
    </submittedName>
</protein>
<dbReference type="STRING" id="561720.SAMN06275492_10634"/>
<dbReference type="PANTHER" id="PTHR30545">
    <property type="entry name" value="SUGAR FERMENTATION STIMULATION PROTEIN A"/>
    <property type="match status" value="1"/>
</dbReference>
<dbReference type="PANTHER" id="PTHR30545:SF2">
    <property type="entry name" value="SUGAR FERMENTATION STIMULATION PROTEIN A"/>
    <property type="match status" value="1"/>
</dbReference>